<protein>
    <recommendedName>
        <fullName evidence="4">Lipoprotein</fullName>
    </recommendedName>
</protein>
<evidence type="ECO:0000256" key="1">
    <source>
        <dbReference type="SAM" id="SignalP"/>
    </source>
</evidence>
<dbReference type="EMBL" id="CP002049">
    <property type="protein sequence ID" value="ADI15273.1"/>
    <property type="molecule type" value="Genomic_DNA"/>
</dbReference>
<accession>D7CRU5</accession>
<dbReference type="HOGENOM" id="CLU_053665_0_2_0"/>
<keyword evidence="3" id="KW-1185">Reference proteome</keyword>
<dbReference type="KEGG" id="tra:Trad_2160"/>
<dbReference type="OrthoDB" id="9800666at2"/>
<dbReference type="InterPro" id="IPR005297">
    <property type="entry name" value="Lipoprotein_repeat"/>
</dbReference>
<keyword evidence="1" id="KW-0732">Signal</keyword>
<gene>
    <name evidence="2" type="ordered locus">Trad_2160</name>
</gene>
<name>D7CRU5_TRURR</name>
<sequence length="171" mass="17862">MKRLFAPTLLSAMLFSLVVTASATTEGTAEVEGAVTGGEMVGEMTDVTVQVAESDTLGAHLVDGEGMTLYLFLNDSEGVSTCEGECAANWPPLLTDGNVVAGEGVDPELLGTTERSDGSLQVTYNGWPLYFWVQDVAPGDATGQGVNDVWYVVSPEGEAITEEQGASAEGY</sequence>
<evidence type="ECO:0000313" key="3">
    <source>
        <dbReference type="Proteomes" id="UP000000379"/>
    </source>
</evidence>
<dbReference type="PANTHER" id="PTHR39335">
    <property type="entry name" value="BLL4220 PROTEIN"/>
    <property type="match status" value="1"/>
</dbReference>
<dbReference type="STRING" id="649638.Trad_2160"/>
<dbReference type="GO" id="GO:0043448">
    <property type="term" value="P:alkane catabolic process"/>
    <property type="evidence" value="ECO:0007669"/>
    <property type="project" value="TreeGrafter"/>
</dbReference>
<organism evidence="2 3">
    <name type="scientific">Truepera radiovictrix (strain DSM 17093 / CIP 108686 / LMG 22925 / RQ-24)</name>
    <dbReference type="NCBI Taxonomy" id="649638"/>
    <lineage>
        <taxon>Bacteria</taxon>
        <taxon>Thermotogati</taxon>
        <taxon>Deinococcota</taxon>
        <taxon>Deinococci</taxon>
        <taxon>Trueperales</taxon>
        <taxon>Trueperaceae</taxon>
        <taxon>Truepera</taxon>
    </lineage>
</organism>
<evidence type="ECO:0008006" key="4">
    <source>
        <dbReference type="Google" id="ProtNLM"/>
    </source>
</evidence>
<dbReference type="eggNOG" id="COG4315">
    <property type="taxonomic scope" value="Bacteria"/>
</dbReference>
<dbReference type="Proteomes" id="UP000000379">
    <property type="component" value="Chromosome"/>
</dbReference>
<dbReference type="RefSeq" id="WP_013178637.1">
    <property type="nucleotide sequence ID" value="NC_014221.1"/>
</dbReference>
<evidence type="ECO:0000313" key="2">
    <source>
        <dbReference type="EMBL" id="ADI15273.1"/>
    </source>
</evidence>
<reference evidence="3" key="1">
    <citation type="submission" date="2010-05" db="EMBL/GenBank/DDBJ databases">
        <title>The complete genome of Truepera radiovictris DSM 17093.</title>
        <authorList>
            <consortium name="US DOE Joint Genome Institute (JGI-PGF)"/>
            <person name="Lucas S."/>
            <person name="Copeland A."/>
            <person name="Lapidus A."/>
            <person name="Glavina del Rio T."/>
            <person name="Dalin E."/>
            <person name="Tice H."/>
            <person name="Bruce D."/>
            <person name="Goodwin L."/>
            <person name="Pitluck S."/>
            <person name="Kyrpides N."/>
            <person name="Mavromatis K."/>
            <person name="Ovchinnikova G."/>
            <person name="Munk A.C."/>
            <person name="Detter J.C."/>
            <person name="Han C."/>
            <person name="Tapia R."/>
            <person name="Land M."/>
            <person name="Hauser L."/>
            <person name="Markowitz V."/>
            <person name="Cheng J.-F."/>
            <person name="Hugenholtz P."/>
            <person name="Woyke T."/>
            <person name="Wu D."/>
            <person name="Tindall B."/>
            <person name="Pomrenke H.G."/>
            <person name="Brambilla E."/>
            <person name="Klenk H.-P."/>
            <person name="Eisen J.A."/>
        </authorList>
    </citation>
    <scope>NUCLEOTIDE SEQUENCE [LARGE SCALE GENOMIC DNA]</scope>
    <source>
        <strain evidence="3">DSM 17093 / CIP 108686 / LMG 22925 / RQ-24</strain>
    </source>
</reference>
<reference evidence="2 3" key="2">
    <citation type="journal article" date="2011" name="Stand. Genomic Sci.">
        <title>Complete genome sequence of Truepera radiovictrix type strain (RQ-24).</title>
        <authorList>
            <person name="Ivanova N."/>
            <person name="Rohde C."/>
            <person name="Munk C."/>
            <person name="Nolan M."/>
            <person name="Lucas S."/>
            <person name="Del Rio T.G."/>
            <person name="Tice H."/>
            <person name="Deshpande S."/>
            <person name="Cheng J.F."/>
            <person name="Tapia R."/>
            <person name="Han C."/>
            <person name="Goodwin L."/>
            <person name="Pitluck S."/>
            <person name="Liolios K."/>
            <person name="Mavromatis K."/>
            <person name="Mikhailova N."/>
            <person name="Pati A."/>
            <person name="Chen A."/>
            <person name="Palaniappan K."/>
            <person name="Land M."/>
            <person name="Hauser L."/>
            <person name="Chang Y.J."/>
            <person name="Jeffries C.D."/>
            <person name="Brambilla E."/>
            <person name="Rohde M."/>
            <person name="Goker M."/>
            <person name="Tindall B.J."/>
            <person name="Woyke T."/>
            <person name="Bristow J."/>
            <person name="Eisen J.A."/>
            <person name="Markowitz V."/>
            <person name="Hugenholtz P."/>
            <person name="Kyrpides N.C."/>
            <person name="Klenk H.P."/>
            <person name="Lapidus A."/>
        </authorList>
    </citation>
    <scope>NUCLEOTIDE SEQUENCE [LARGE SCALE GENOMIC DNA]</scope>
    <source>
        <strain evidence="3">DSM 17093 / CIP 108686 / LMG 22925 / RQ-24</strain>
    </source>
</reference>
<dbReference type="Pfam" id="PF03640">
    <property type="entry name" value="Lipoprotein_15"/>
    <property type="match status" value="2"/>
</dbReference>
<dbReference type="AlphaFoldDB" id="D7CRU5"/>
<dbReference type="PANTHER" id="PTHR39335:SF1">
    <property type="entry name" value="BLL4220 PROTEIN"/>
    <property type="match status" value="1"/>
</dbReference>
<proteinExistence type="predicted"/>
<feature type="chain" id="PRO_5003094150" description="Lipoprotein" evidence="1">
    <location>
        <begin position="22"/>
        <end position="171"/>
    </location>
</feature>
<feature type="signal peptide" evidence="1">
    <location>
        <begin position="1"/>
        <end position="21"/>
    </location>
</feature>